<protein>
    <submittedName>
        <fullName evidence="1">Uncharacterized protein</fullName>
    </submittedName>
</protein>
<keyword evidence="2" id="KW-1185">Reference proteome</keyword>
<comment type="caution">
    <text evidence="1">The sequence shown here is derived from an EMBL/GenBank/DDBJ whole genome shotgun (WGS) entry which is preliminary data.</text>
</comment>
<organism evidence="1 2">
    <name type="scientific">Flavobacterium ranwuense</name>
    <dbReference type="NCBI Taxonomy" id="2541725"/>
    <lineage>
        <taxon>Bacteria</taxon>
        <taxon>Pseudomonadati</taxon>
        <taxon>Bacteroidota</taxon>
        <taxon>Flavobacteriia</taxon>
        <taxon>Flavobacteriales</taxon>
        <taxon>Flavobacteriaceae</taxon>
        <taxon>Flavobacterium</taxon>
    </lineage>
</organism>
<evidence type="ECO:0000313" key="2">
    <source>
        <dbReference type="Proteomes" id="UP000294685"/>
    </source>
</evidence>
<name>A0ABY2DUY3_9FLAO</name>
<gene>
    <name evidence="1" type="ORF">E0I61_02230</name>
</gene>
<evidence type="ECO:0000313" key="1">
    <source>
        <dbReference type="EMBL" id="TDE31538.1"/>
    </source>
</evidence>
<dbReference type="RefSeq" id="WP_132069119.1">
    <property type="nucleotide sequence ID" value="NZ_SMLH01000001.1"/>
</dbReference>
<sequence length="213" mass="25477">MKMKKYCSILVLISIVNLSFSQEQKKVFYNENLEEISESTFYKQQNFQKNLDLHFENDTLKTSLLITRKNYGQLNDSIFNNLKKSLSSDKELINDLIVIVYYPGKDRCNGTESTSFWNIFDHDYLKKLNKIGSYNHFWIYKDDENLQYYHPKQVKWDNDKNQLVENLFFKLHYPCSSAVIIDRSGKYISYYGEFGKNKIWELSKELMNTKIKK</sequence>
<accession>A0ABY2DUY3</accession>
<proteinExistence type="predicted"/>
<reference evidence="1 2" key="1">
    <citation type="submission" date="2019-03" db="EMBL/GenBank/DDBJ databases">
        <title>Novel species of Flavobacterium.</title>
        <authorList>
            <person name="Liu Q."/>
            <person name="Xin Y.-H."/>
        </authorList>
    </citation>
    <scope>NUCLEOTIDE SEQUENCE [LARGE SCALE GENOMIC DNA]</scope>
    <source>
        <strain evidence="1 2">LB2P22</strain>
    </source>
</reference>
<dbReference type="EMBL" id="SMLH01000001">
    <property type="protein sequence ID" value="TDE31538.1"/>
    <property type="molecule type" value="Genomic_DNA"/>
</dbReference>
<dbReference type="Proteomes" id="UP000294685">
    <property type="component" value="Unassembled WGS sequence"/>
</dbReference>